<dbReference type="STRING" id="1798325.A2834_01005"/>
<gene>
    <name evidence="2" type="ORF">A2834_01005</name>
</gene>
<proteinExistence type="predicted"/>
<evidence type="ECO:0000313" key="3">
    <source>
        <dbReference type="Proteomes" id="UP000179251"/>
    </source>
</evidence>
<dbReference type="Gene3D" id="3.90.70.10">
    <property type="entry name" value="Cysteine proteinases"/>
    <property type="match status" value="1"/>
</dbReference>
<protein>
    <recommendedName>
        <fullName evidence="1">Peptidase C39-like domain-containing protein</fullName>
    </recommendedName>
</protein>
<feature type="domain" description="Peptidase C39-like" evidence="1">
    <location>
        <begin position="51"/>
        <end position="222"/>
    </location>
</feature>
<sequence>MKSFFHIFYQLRGVFLENSAKNKISSASWRIKDGEYRLLASPSLGGPHKIPYVSQYASAELAERFVKNDEFLREDPKWRESGAETIDEYVFWAPKLCGMACFSMILQSLGCPTPKLVELGKQAMAAGCYLPDPKNPKRLIGLLHKPCLKFARQFGFEGKLLWFIGPSVVAREILKNNFVIASVNHDIRYAGAKPENKQGHLVLVHGFKIDGGKVTGFYIHNPSGFFGISQENHFVSAEDFVSCFSGRIIVLFSSWCG</sequence>
<name>A0A1F5VG27_9BACT</name>
<dbReference type="InterPro" id="IPR039564">
    <property type="entry name" value="Peptidase_C39-like"/>
</dbReference>
<evidence type="ECO:0000313" key="2">
    <source>
        <dbReference type="EMBL" id="OGF62198.1"/>
    </source>
</evidence>
<dbReference type="Proteomes" id="UP000179251">
    <property type="component" value="Unassembled WGS sequence"/>
</dbReference>
<comment type="caution">
    <text evidence="2">The sequence shown here is derived from an EMBL/GenBank/DDBJ whole genome shotgun (WGS) entry which is preliminary data.</text>
</comment>
<organism evidence="2 3">
    <name type="scientific">Candidatus Giovannonibacteria bacterium RIFCSPHIGHO2_01_FULL_45_23</name>
    <dbReference type="NCBI Taxonomy" id="1798325"/>
    <lineage>
        <taxon>Bacteria</taxon>
        <taxon>Candidatus Giovannoniibacteriota</taxon>
    </lineage>
</organism>
<dbReference type="AlphaFoldDB" id="A0A1F5VG27"/>
<accession>A0A1F5VG27</accession>
<evidence type="ECO:0000259" key="1">
    <source>
        <dbReference type="Pfam" id="PF13529"/>
    </source>
</evidence>
<dbReference type="Pfam" id="PF13529">
    <property type="entry name" value="Peptidase_C39_2"/>
    <property type="match status" value="1"/>
</dbReference>
<dbReference type="EMBL" id="MFHD01000021">
    <property type="protein sequence ID" value="OGF62198.1"/>
    <property type="molecule type" value="Genomic_DNA"/>
</dbReference>
<reference evidence="2 3" key="1">
    <citation type="journal article" date="2016" name="Nat. Commun.">
        <title>Thousands of microbial genomes shed light on interconnected biogeochemical processes in an aquifer system.</title>
        <authorList>
            <person name="Anantharaman K."/>
            <person name="Brown C.T."/>
            <person name="Hug L.A."/>
            <person name="Sharon I."/>
            <person name="Castelle C.J."/>
            <person name="Probst A.J."/>
            <person name="Thomas B.C."/>
            <person name="Singh A."/>
            <person name="Wilkins M.J."/>
            <person name="Karaoz U."/>
            <person name="Brodie E.L."/>
            <person name="Williams K.H."/>
            <person name="Hubbard S.S."/>
            <person name="Banfield J.F."/>
        </authorList>
    </citation>
    <scope>NUCLEOTIDE SEQUENCE [LARGE SCALE GENOMIC DNA]</scope>
</reference>